<evidence type="ECO:0000259" key="2">
    <source>
        <dbReference type="PROSITE" id="PS50112"/>
    </source>
</evidence>
<protein>
    <submittedName>
        <fullName evidence="5">Diguanylate cyclase YdaM</fullName>
        <ecNumber evidence="5">2.7.7.65</ecNumber>
    </submittedName>
</protein>
<dbReference type="PANTHER" id="PTHR44757:SF2">
    <property type="entry name" value="BIOFILM ARCHITECTURE MAINTENANCE PROTEIN MBAA"/>
    <property type="match status" value="1"/>
</dbReference>
<feature type="region of interest" description="Disordered" evidence="1">
    <location>
        <begin position="1"/>
        <end position="31"/>
    </location>
</feature>
<dbReference type="SUPFAM" id="SSF55785">
    <property type="entry name" value="PYP-like sensor domain (PAS domain)"/>
    <property type="match status" value="4"/>
</dbReference>
<dbReference type="SMART" id="SM00086">
    <property type="entry name" value="PAC"/>
    <property type="match status" value="3"/>
</dbReference>
<feature type="domain" description="PAC" evidence="3">
    <location>
        <begin position="472"/>
        <end position="522"/>
    </location>
</feature>
<dbReference type="InterPro" id="IPR001610">
    <property type="entry name" value="PAC"/>
</dbReference>
<dbReference type="InterPro" id="IPR013656">
    <property type="entry name" value="PAS_4"/>
</dbReference>
<proteinExistence type="predicted"/>
<dbReference type="InterPro" id="IPR043128">
    <property type="entry name" value="Rev_trsase/Diguanyl_cyclase"/>
</dbReference>
<name>A0ABZ0S491_9GAMM</name>
<keyword evidence="5" id="KW-0548">Nucleotidyltransferase</keyword>
<dbReference type="Pfam" id="PF00990">
    <property type="entry name" value="GGDEF"/>
    <property type="match status" value="1"/>
</dbReference>
<evidence type="ECO:0000259" key="3">
    <source>
        <dbReference type="PROSITE" id="PS50113"/>
    </source>
</evidence>
<dbReference type="CDD" id="cd00130">
    <property type="entry name" value="PAS"/>
    <property type="match status" value="3"/>
</dbReference>
<reference evidence="5 6" key="1">
    <citation type="journal article" date="2023" name="Microorganisms">
        <title>Thiorhodovibrio frisius and Trv. litoralis spp. nov., Two Novel Members from a Clade of Fastidious Purple Sulfur Bacteria That Exhibit Unique Red-Shifted Light-Harvesting Capabilities.</title>
        <authorList>
            <person name="Methner A."/>
            <person name="Kuzyk S.B."/>
            <person name="Petersen J."/>
            <person name="Bauer S."/>
            <person name="Brinkmann H."/>
            <person name="Sichau K."/>
            <person name="Wanner G."/>
            <person name="Wolf J."/>
            <person name="Neumann-Schaal M."/>
            <person name="Henke P."/>
            <person name="Tank M."/>
            <person name="Sproer C."/>
            <person name="Bunk B."/>
            <person name="Overmann J."/>
        </authorList>
    </citation>
    <scope>NUCLEOTIDE SEQUENCE [LARGE SCALE GENOMIC DNA]</scope>
    <source>
        <strain evidence="5 6">DSM 6702</strain>
    </source>
</reference>
<dbReference type="PROSITE" id="PS50112">
    <property type="entry name" value="PAS"/>
    <property type="match status" value="1"/>
</dbReference>
<dbReference type="NCBIfam" id="TIGR00254">
    <property type="entry name" value="GGDEF"/>
    <property type="match status" value="1"/>
</dbReference>
<keyword evidence="5" id="KW-0808">Transferase</keyword>
<feature type="domain" description="PAC" evidence="3">
    <location>
        <begin position="109"/>
        <end position="160"/>
    </location>
</feature>
<dbReference type="Proteomes" id="UP001432180">
    <property type="component" value="Chromosome"/>
</dbReference>
<sequence>MRQAVSAKGATEEASGIKPLSGGKTAGSRVRASDWQGTDWMHAALDAATDAIAVMDADLRLRFANRALGDWLGRPAPSLQGLLLSDFLPAPLARDLIEGDRQVLDTGVSLEEERLIELKGQRRWISLKRNPLMHQGRRIGVMVVAHDVTARHDSESALRDSLELQERFFAQGVAGIAYLDRAFNFIRVNEAYARYGQRQPGDYVGRNHFELYPHRENQALFQRVIRTGEPYLEHARPFRHPDQPERGITYWDIGLQPVHDNSGEVSGLVMTLADVTEQHQSTLEKALILGSITDLVCFFAAPDMRVTWSNAAYGRQFSRAPEALVGQYCHQLIQHRDQPCAGCPVIETFATGQPSESRQTLADGRECLVRSFPAYAEEQGQRRLTGVVEVARDMTDLARAERNFRTAFDENPSPMALLDAVSLCLIEANDALLSVLARTRSEVLGQTLISLGLETNGPLAQARAGRYIAPNESFEVRLRLAEGSHFIGEAKVRRMTTSSGEVLLLIIHDVTDARRLMEALEHRANHDSLTGIPNRDSLLKVIRQLKHRRHRDSAPSALIMLDVDHFKTINDRFGHPEGDRVLRAVVDSLNAGLRTTDRIARWGGEEFLILLPDTDTQGALQLAERLRARLLKTGFPAVGQVTASFGVAMDDNDLDEQTWIDRADEALYAAKAAGRNQVHLWRRQSN</sequence>
<evidence type="ECO:0000256" key="1">
    <source>
        <dbReference type="SAM" id="MobiDB-lite"/>
    </source>
</evidence>
<dbReference type="PROSITE" id="PS50113">
    <property type="entry name" value="PAC"/>
    <property type="match status" value="2"/>
</dbReference>
<dbReference type="InterPro" id="IPR000160">
    <property type="entry name" value="GGDEF_dom"/>
</dbReference>
<evidence type="ECO:0000313" key="5">
    <source>
        <dbReference type="EMBL" id="WPL15382.1"/>
    </source>
</evidence>
<dbReference type="InterPro" id="IPR052155">
    <property type="entry name" value="Biofilm_reg_signaling"/>
</dbReference>
<feature type="domain" description="GGDEF" evidence="4">
    <location>
        <begin position="554"/>
        <end position="683"/>
    </location>
</feature>
<dbReference type="Gene3D" id="3.30.450.20">
    <property type="entry name" value="PAS domain"/>
    <property type="match status" value="4"/>
</dbReference>
<evidence type="ECO:0000259" key="4">
    <source>
        <dbReference type="PROSITE" id="PS50887"/>
    </source>
</evidence>
<dbReference type="Pfam" id="PF13426">
    <property type="entry name" value="PAS_9"/>
    <property type="match status" value="1"/>
</dbReference>
<accession>A0ABZ0S491</accession>
<dbReference type="InterPro" id="IPR035965">
    <property type="entry name" value="PAS-like_dom_sf"/>
</dbReference>
<dbReference type="SMART" id="SM00267">
    <property type="entry name" value="GGDEF"/>
    <property type="match status" value="1"/>
</dbReference>
<feature type="domain" description="PAS" evidence="2">
    <location>
        <begin position="400"/>
        <end position="449"/>
    </location>
</feature>
<organism evidence="5 6">
    <name type="scientific">Thiorhodovibrio winogradskyi</name>
    <dbReference type="NCBI Taxonomy" id="77007"/>
    <lineage>
        <taxon>Bacteria</taxon>
        <taxon>Pseudomonadati</taxon>
        <taxon>Pseudomonadota</taxon>
        <taxon>Gammaproteobacteria</taxon>
        <taxon>Chromatiales</taxon>
        <taxon>Chromatiaceae</taxon>
        <taxon>Thiorhodovibrio</taxon>
    </lineage>
</organism>
<keyword evidence="6" id="KW-1185">Reference proteome</keyword>
<dbReference type="InterPro" id="IPR000700">
    <property type="entry name" value="PAS-assoc_C"/>
</dbReference>
<gene>
    <name evidence="5" type="primary">ydaM_1</name>
    <name evidence="5" type="ORF">Thiowin_00278</name>
</gene>
<dbReference type="EMBL" id="CP121472">
    <property type="protein sequence ID" value="WPL15382.1"/>
    <property type="molecule type" value="Genomic_DNA"/>
</dbReference>
<dbReference type="SMART" id="SM00091">
    <property type="entry name" value="PAS"/>
    <property type="match status" value="4"/>
</dbReference>
<dbReference type="GO" id="GO:0052621">
    <property type="term" value="F:diguanylate cyclase activity"/>
    <property type="evidence" value="ECO:0007669"/>
    <property type="project" value="UniProtKB-EC"/>
</dbReference>
<dbReference type="RefSeq" id="WP_328985959.1">
    <property type="nucleotide sequence ID" value="NZ_CP121472.1"/>
</dbReference>
<dbReference type="SUPFAM" id="SSF55073">
    <property type="entry name" value="Nucleotide cyclase"/>
    <property type="match status" value="1"/>
</dbReference>
<dbReference type="Pfam" id="PF08448">
    <property type="entry name" value="PAS_4"/>
    <property type="match status" value="3"/>
</dbReference>
<dbReference type="NCBIfam" id="TIGR00229">
    <property type="entry name" value="sensory_box"/>
    <property type="match status" value="2"/>
</dbReference>
<dbReference type="EC" id="2.7.7.65" evidence="5"/>
<dbReference type="InterPro" id="IPR000014">
    <property type="entry name" value="PAS"/>
</dbReference>
<dbReference type="PROSITE" id="PS50887">
    <property type="entry name" value="GGDEF"/>
    <property type="match status" value="1"/>
</dbReference>
<dbReference type="PANTHER" id="PTHR44757">
    <property type="entry name" value="DIGUANYLATE CYCLASE DGCP"/>
    <property type="match status" value="1"/>
</dbReference>
<dbReference type="CDD" id="cd01949">
    <property type="entry name" value="GGDEF"/>
    <property type="match status" value="1"/>
</dbReference>
<dbReference type="Gene3D" id="3.30.70.270">
    <property type="match status" value="1"/>
</dbReference>
<evidence type="ECO:0000313" key="6">
    <source>
        <dbReference type="Proteomes" id="UP001432180"/>
    </source>
</evidence>
<dbReference type="InterPro" id="IPR029787">
    <property type="entry name" value="Nucleotide_cyclase"/>
</dbReference>